<reference evidence="1 2" key="1">
    <citation type="submission" date="2018-06" db="EMBL/GenBank/DDBJ databases">
        <authorList>
            <consortium name="Pathogen Informatics"/>
            <person name="Doyle S."/>
        </authorList>
    </citation>
    <scope>NUCLEOTIDE SEQUENCE [LARGE SCALE GENOMIC DNA]</scope>
    <source>
        <strain evidence="1 2">NCTC9177</strain>
    </source>
</reference>
<accession>A0A7H4MP47</accession>
<dbReference type="AlphaFoldDB" id="A0A7H4MP47"/>
<proteinExistence type="predicted"/>
<gene>
    <name evidence="1" type="ORF">NCTC9177_06027</name>
</gene>
<evidence type="ECO:0000313" key="2">
    <source>
        <dbReference type="Proteomes" id="UP000254545"/>
    </source>
</evidence>
<protein>
    <submittedName>
        <fullName evidence="1">MutT-like protein</fullName>
    </submittedName>
</protein>
<sequence length="45" mass="5613">MQTHAPHVRHVRETLLSDNWYTLKKYTFELLRRDGRWQEQSRESL</sequence>
<organism evidence="1 2">
    <name type="scientific">Klebsiella variicola</name>
    <dbReference type="NCBI Taxonomy" id="244366"/>
    <lineage>
        <taxon>Bacteria</taxon>
        <taxon>Pseudomonadati</taxon>
        <taxon>Pseudomonadota</taxon>
        <taxon>Gammaproteobacteria</taxon>
        <taxon>Enterobacterales</taxon>
        <taxon>Enterobacteriaceae</taxon>
        <taxon>Klebsiella/Raoultella group</taxon>
        <taxon>Klebsiella</taxon>
        <taxon>Klebsiella pneumoniae complex</taxon>
    </lineage>
</organism>
<comment type="caution">
    <text evidence="1">The sequence shown here is derived from an EMBL/GenBank/DDBJ whole genome shotgun (WGS) entry which is preliminary data.</text>
</comment>
<evidence type="ECO:0000313" key="1">
    <source>
        <dbReference type="EMBL" id="STS92097.1"/>
    </source>
</evidence>
<dbReference type="EMBL" id="UGKR01000003">
    <property type="protein sequence ID" value="STS92097.1"/>
    <property type="molecule type" value="Genomic_DNA"/>
</dbReference>
<name>A0A7H4MP47_KLEVA</name>
<dbReference type="Proteomes" id="UP000254545">
    <property type="component" value="Unassembled WGS sequence"/>
</dbReference>